<evidence type="ECO:0000313" key="10">
    <source>
        <dbReference type="EMBL" id="MFC5468870.1"/>
    </source>
</evidence>
<dbReference type="InterPro" id="IPR057336">
    <property type="entry name" value="GerAC_N"/>
</dbReference>
<reference evidence="11" key="1">
    <citation type="journal article" date="2019" name="Int. J. Syst. Evol. Microbiol.">
        <title>The Global Catalogue of Microorganisms (GCM) 10K type strain sequencing project: providing services to taxonomists for standard genome sequencing and annotation.</title>
        <authorList>
            <consortium name="The Broad Institute Genomics Platform"/>
            <consortium name="The Broad Institute Genome Sequencing Center for Infectious Disease"/>
            <person name="Wu L."/>
            <person name="Ma J."/>
        </authorList>
    </citation>
    <scope>NUCLEOTIDE SEQUENCE [LARGE SCALE GENOMIC DNA]</scope>
    <source>
        <strain evidence="11">CCUG 57113</strain>
    </source>
</reference>
<feature type="domain" description="Spore germination GerAC-like C-terminal" evidence="8">
    <location>
        <begin position="213"/>
        <end position="380"/>
    </location>
</feature>
<evidence type="ECO:0000256" key="6">
    <source>
        <dbReference type="ARBA" id="ARBA00023139"/>
    </source>
</evidence>
<gene>
    <name evidence="10" type="ORF">ACFPPD_09050</name>
</gene>
<comment type="subcellular location">
    <subcellularLocation>
        <location evidence="1">Membrane</location>
        <topology evidence="1">Lipid-anchor</topology>
    </subcellularLocation>
</comment>
<evidence type="ECO:0000256" key="5">
    <source>
        <dbReference type="ARBA" id="ARBA00023136"/>
    </source>
</evidence>
<dbReference type="Pfam" id="PF25198">
    <property type="entry name" value="Spore_GerAC_N"/>
    <property type="match status" value="1"/>
</dbReference>
<evidence type="ECO:0000259" key="9">
    <source>
        <dbReference type="Pfam" id="PF25198"/>
    </source>
</evidence>
<comment type="caution">
    <text evidence="10">The sequence shown here is derived from an EMBL/GenBank/DDBJ whole genome shotgun (WGS) entry which is preliminary data.</text>
</comment>
<dbReference type="Pfam" id="PF05504">
    <property type="entry name" value="Spore_GerAC"/>
    <property type="match status" value="1"/>
</dbReference>
<keyword evidence="3" id="KW-0309">Germination</keyword>
<dbReference type="PROSITE" id="PS51257">
    <property type="entry name" value="PROKAR_LIPOPROTEIN"/>
    <property type="match status" value="1"/>
</dbReference>
<accession>A0ABW0LSI8</accession>
<evidence type="ECO:0000313" key="11">
    <source>
        <dbReference type="Proteomes" id="UP001596105"/>
    </source>
</evidence>
<dbReference type="NCBIfam" id="TIGR02887">
    <property type="entry name" value="spore_ger_x_C"/>
    <property type="match status" value="1"/>
</dbReference>
<keyword evidence="11" id="KW-1185">Reference proteome</keyword>
<keyword evidence="4" id="KW-0732">Signal</keyword>
<sequence length="390" mass="44011">MIMNRRIWICISLSALFVLTGCWDRAELPEKGFVMGIAIDKTDEGKILLTTQIYRPSQGVSAIGAKAADTAYMNVTTENDTVSRAIRDIPINLGRKAQWSHIRLIIIGEKLAREQEIYDVLHFFYRDHEPRLTISLLIAKGKADQYLKIEPLIENTTSQQLFQSAQSASSSSGKAIFTDLLKLGIQLKSEVGNALVPYLYFTDDPPTVTNVAGTALIKKGKLVGRMEPKMTENLQMLLGEYQSGMIDIPCPGPTNNSKKTEVVEIIKFQGKLQPTILTEDLLKVRVRIKLELALIELACSDIMTIEDQKKFTRNVEETIKGQIEETIDWLKQKKFDAVGLGNKVYIKNPHLWKQWKPDWDDRFARAQFDIDVKVKITNSGTSIPKTAIKK</sequence>
<dbReference type="InterPro" id="IPR046953">
    <property type="entry name" value="Spore_GerAC-like_C"/>
</dbReference>
<evidence type="ECO:0000256" key="1">
    <source>
        <dbReference type="ARBA" id="ARBA00004635"/>
    </source>
</evidence>
<dbReference type="PANTHER" id="PTHR35789:SF1">
    <property type="entry name" value="SPORE GERMINATION PROTEIN B3"/>
    <property type="match status" value="1"/>
</dbReference>
<keyword evidence="5" id="KW-0472">Membrane</keyword>
<organism evidence="10 11">
    <name type="scientific">Cohnella suwonensis</name>
    <dbReference type="NCBI Taxonomy" id="696072"/>
    <lineage>
        <taxon>Bacteria</taxon>
        <taxon>Bacillati</taxon>
        <taxon>Bacillota</taxon>
        <taxon>Bacilli</taxon>
        <taxon>Bacillales</taxon>
        <taxon>Paenibacillaceae</taxon>
        <taxon>Cohnella</taxon>
    </lineage>
</organism>
<dbReference type="Gene3D" id="6.20.190.10">
    <property type="entry name" value="Nutrient germinant receptor protein C, domain 1"/>
    <property type="match status" value="1"/>
</dbReference>
<name>A0ABW0LSI8_9BACL</name>
<dbReference type="Gene3D" id="3.30.300.210">
    <property type="entry name" value="Nutrient germinant receptor protein C, domain 3"/>
    <property type="match status" value="1"/>
</dbReference>
<feature type="domain" description="Spore germination protein N-terminal" evidence="9">
    <location>
        <begin position="24"/>
        <end position="199"/>
    </location>
</feature>
<protein>
    <submittedName>
        <fullName evidence="10">Ger(X)C family spore germination protein</fullName>
    </submittedName>
</protein>
<dbReference type="EMBL" id="JBHSMH010000021">
    <property type="protein sequence ID" value="MFC5468870.1"/>
    <property type="molecule type" value="Genomic_DNA"/>
</dbReference>
<dbReference type="PANTHER" id="PTHR35789">
    <property type="entry name" value="SPORE GERMINATION PROTEIN B3"/>
    <property type="match status" value="1"/>
</dbReference>
<comment type="similarity">
    <text evidence="2">Belongs to the GerABKC lipoprotein family.</text>
</comment>
<proteinExistence type="inferred from homology"/>
<dbReference type="InterPro" id="IPR008844">
    <property type="entry name" value="Spore_GerAC-like"/>
</dbReference>
<dbReference type="Proteomes" id="UP001596105">
    <property type="component" value="Unassembled WGS sequence"/>
</dbReference>
<evidence type="ECO:0000256" key="3">
    <source>
        <dbReference type="ARBA" id="ARBA00022544"/>
    </source>
</evidence>
<dbReference type="RefSeq" id="WP_378081930.1">
    <property type="nucleotide sequence ID" value="NZ_JBHSMH010000021.1"/>
</dbReference>
<dbReference type="InterPro" id="IPR038501">
    <property type="entry name" value="Spore_GerAC_C_sf"/>
</dbReference>
<keyword evidence="7" id="KW-0449">Lipoprotein</keyword>
<evidence type="ECO:0000259" key="8">
    <source>
        <dbReference type="Pfam" id="PF05504"/>
    </source>
</evidence>
<evidence type="ECO:0000256" key="2">
    <source>
        <dbReference type="ARBA" id="ARBA00007886"/>
    </source>
</evidence>
<keyword evidence="6" id="KW-0564">Palmitate</keyword>
<evidence type="ECO:0000256" key="4">
    <source>
        <dbReference type="ARBA" id="ARBA00022729"/>
    </source>
</evidence>
<evidence type="ECO:0000256" key="7">
    <source>
        <dbReference type="ARBA" id="ARBA00023288"/>
    </source>
</evidence>